<keyword evidence="1" id="KW-0853">WD repeat</keyword>
<dbReference type="PANTHER" id="PTHR18763">
    <property type="entry name" value="WD-REPEAT PROTEIN 18"/>
    <property type="match status" value="1"/>
</dbReference>
<evidence type="ECO:0000313" key="5">
    <source>
        <dbReference type="Proteomes" id="UP000267029"/>
    </source>
</evidence>
<dbReference type="STRING" id="53468.A0A0R3U4U2"/>
<organism evidence="4 5">
    <name type="scientific">Mesocestoides corti</name>
    <name type="common">Flatworm</name>
    <dbReference type="NCBI Taxonomy" id="53468"/>
    <lineage>
        <taxon>Eukaryota</taxon>
        <taxon>Metazoa</taxon>
        <taxon>Spiralia</taxon>
        <taxon>Lophotrochozoa</taxon>
        <taxon>Platyhelminthes</taxon>
        <taxon>Cestoda</taxon>
        <taxon>Eucestoda</taxon>
        <taxon>Cyclophyllidea</taxon>
        <taxon>Mesocestoididae</taxon>
        <taxon>Mesocestoides</taxon>
    </lineage>
</organism>
<dbReference type="GO" id="GO:0005656">
    <property type="term" value="C:nuclear pre-replicative complex"/>
    <property type="evidence" value="ECO:0007669"/>
    <property type="project" value="TreeGrafter"/>
</dbReference>
<evidence type="ECO:0000313" key="4">
    <source>
        <dbReference type="EMBL" id="VDD75684.1"/>
    </source>
</evidence>
<sequence>MALAPLLLSSVSGCGKQDAVVVYDPVAGNTVASFSGETATRGTLTALNDVIFSAVAKKPLLQMWSFQSNSSFKRLTTKGVVNALAFTHDGSFMYLAIEKSIYVYQVCSGCLITVLEASHMAPIGCLLMSQRQAALCLPLLVSADTSGLVACWPALVAADAAVTIGDDDCTDAAAAEKSSCGSHKPLWYVVQASRSLPSCAFVADGRMVACAGTDGLKAMTGKDENTFDLSLENLVDGLFGAETGRFVYSALGQSRPLLCVCALPHDDTFVFAGTDNGILHSVWMKNPEVCTSYEVSFRRCFAETELSSTDKAICCVCASPPESSLRLLAVGTRSGLVEVLRLDACLVRLQRFSVCPSEGDTAAAPRITGLVMMPRPSWLLEEQSLAAAAPDQSPQDAPSDPLAAIRPLKRQLGWQPDDILYLKLPNPKQNRTLDSFVNEIYQDDFLLTKPPPAFAVPVDAVVTTASGRSETSAELQQLKEEKKALEKKNGELMRILVANCLHY</sequence>
<evidence type="ECO:0000256" key="1">
    <source>
        <dbReference type="ARBA" id="ARBA00022574"/>
    </source>
</evidence>
<reference evidence="4 5" key="1">
    <citation type="submission" date="2018-10" db="EMBL/GenBank/DDBJ databases">
        <authorList>
            <consortium name="Pathogen Informatics"/>
        </authorList>
    </citation>
    <scope>NUCLEOTIDE SEQUENCE [LARGE SCALE GENOMIC DNA]</scope>
</reference>
<keyword evidence="5" id="KW-1185">Reference proteome</keyword>
<dbReference type="EMBL" id="UXSR01000229">
    <property type="protein sequence ID" value="VDD75684.1"/>
    <property type="molecule type" value="Genomic_DNA"/>
</dbReference>
<dbReference type="AlphaFoldDB" id="A0A0R3U4U2"/>
<dbReference type="Proteomes" id="UP000267029">
    <property type="component" value="Unassembled WGS sequence"/>
</dbReference>
<keyword evidence="2" id="KW-0677">Repeat</keyword>
<protein>
    <submittedName>
        <fullName evidence="4">Uncharacterized protein</fullName>
    </submittedName>
</protein>
<dbReference type="InterPro" id="IPR036322">
    <property type="entry name" value="WD40_repeat_dom_sf"/>
</dbReference>
<name>A0A0R3U4U2_MESCO</name>
<dbReference type="InterPro" id="IPR045227">
    <property type="entry name" value="WDR18/Ipi3/RID3"/>
</dbReference>
<evidence type="ECO:0000256" key="3">
    <source>
        <dbReference type="SAM" id="Coils"/>
    </source>
</evidence>
<dbReference type="Gene3D" id="2.130.10.10">
    <property type="entry name" value="YVTN repeat-like/Quinoprotein amine dehydrogenase"/>
    <property type="match status" value="2"/>
</dbReference>
<feature type="coiled-coil region" evidence="3">
    <location>
        <begin position="468"/>
        <end position="495"/>
    </location>
</feature>
<evidence type="ECO:0000256" key="2">
    <source>
        <dbReference type="ARBA" id="ARBA00022737"/>
    </source>
</evidence>
<gene>
    <name evidence="4" type="ORF">MCOS_LOCUS1687</name>
</gene>
<dbReference type="SUPFAM" id="SSF50978">
    <property type="entry name" value="WD40 repeat-like"/>
    <property type="match status" value="1"/>
</dbReference>
<proteinExistence type="predicted"/>
<dbReference type="GO" id="GO:0006261">
    <property type="term" value="P:DNA-templated DNA replication"/>
    <property type="evidence" value="ECO:0007669"/>
    <property type="project" value="TreeGrafter"/>
</dbReference>
<dbReference type="PANTHER" id="PTHR18763:SF0">
    <property type="entry name" value="WD REPEAT-CONTAINING PROTEIN 18"/>
    <property type="match status" value="1"/>
</dbReference>
<dbReference type="GO" id="GO:0006364">
    <property type="term" value="P:rRNA processing"/>
    <property type="evidence" value="ECO:0007669"/>
    <property type="project" value="TreeGrafter"/>
</dbReference>
<accession>A0A0R3U4U2</accession>
<dbReference type="InterPro" id="IPR015943">
    <property type="entry name" value="WD40/YVTN_repeat-like_dom_sf"/>
</dbReference>
<keyword evidence="3" id="KW-0175">Coiled coil</keyword>
<dbReference type="OrthoDB" id="756370at2759"/>
<dbReference type="GO" id="GO:0120330">
    <property type="term" value="C:rixosome complex"/>
    <property type="evidence" value="ECO:0007669"/>
    <property type="project" value="TreeGrafter"/>
</dbReference>